<dbReference type="InterPro" id="IPR013783">
    <property type="entry name" value="Ig-like_fold"/>
</dbReference>
<sequence>MTFNGEMNATAQGFTLNGTIENQGQGDVPTFRNVTVYLYTTNGSLVASKSVGELSRRTGVSMDTTAIPEFVVFDSPDFWDTESIQVDYYEYVNESERDYTIRSVGSREQLPPDSDHN</sequence>
<evidence type="ECO:0008006" key="3">
    <source>
        <dbReference type="Google" id="ProtNLM"/>
    </source>
</evidence>
<evidence type="ECO:0000313" key="1">
    <source>
        <dbReference type="EMBL" id="ELZ20826.1"/>
    </source>
</evidence>
<reference evidence="1 2" key="1">
    <citation type="journal article" date="2014" name="PLoS Genet.">
        <title>Phylogenetically driven sequencing of extremely halophilic archaea reveals strategies for static and dynamic osmo-response.</title>
        <authorList>
            <person name="Becker E.A."/>
            <person name="Seitzer P.M."/>
            <person name="Tritt A."/>
            <person name="Larsen D."/>
            <person name="Krusor M."/>
            <person name="Yao A.I."/>
            <person name="Wu D."/>
            <person name="Madern D."/>
            <person name="Eisen J.A."/>
            <person name="Darling A.E."/>
            <person name="Facciotti M.T."/>
        </authorList>
    </citation>
    <scope>NUCLEOTIDE SEQUENCE [LARGE SCALE GENOMIC DNA]</scope>
    <source>
        <strain evidence="1 2">2-9-1</strain>
    </source>
</reference>
<dbReference type="Gene3D" id="2.60.40.10">
    <property type="entry name" value="Immunoglobulins"/>
    <property type="match status" value="1"/>
</dbReference>
<proteinExistence type="predicted"/>
<accession>M0CC13</accession>
<dbReference type="AlphaFoldDB" id="M0CC13"/>
<protein>
    <recommendedName>
        <fullName evidence="3">CARDB domain-containing protein</fullName>
    </recommendedName>
</protein>
<name>M0CC13_9EURY</name>
<dbReference type="Proteomes" id="UP000011626">
    <property type="component" value="Unassembled WGS sequence"/>
</dbReference>
<keyword evidence="2" id="KW-1185">Reference proteome</keyword>
<gene>
    <name evidence="1" type="ORF">C475_19543</name>
</gene>
<evidence type="ECO:0000313" key="2">
    <source>
        <dbReference type="Proteomes" id="UP000011626"/>
    </source>
</evidence>
<organism evidence="1 2">
    <name type="scientific">Halosimplex carlsbadense 2-9-1</name>
    <dbReference type="NCBI Taxonomy" id="797114"/>
    <lineage>
        <taxon>Archaea</taxon>
        <taxon>Methanobacteriati</taxon>
        <taxon>Methanobacteriota</taxon>
        <taxon>Stenosarchaea group</taxon>
        <taxon>Halobacteria</taxon>
        <taxon>Halobacteriales</taxon>
        <taxon>Haloarculaceae</taxon>
        <taxon>Halosimplex</taxon>
    </lineage>
</organism>
<comment type="caution">
    <text evidence="1">The sequence shown here is derived from an EMBL/GenBank/DDBJ whole genome shotgun (WGS) entry which is preliminary data.</text>
</comment>
<dbReference type="EMBL" id="AOIU01000044">
    <property type="protein sequence ID" value="ELZ20826.1"/>
    <property type="molecule type" value="Genomic_DNA"/>
</dbReference>